<feature type="domain" description="Metallo-beta-lactamase" evidence="4">
    <location>
        <begin position="29"/>
        <end position="243"/>
    </location>
</feature>
<dbReference type="Pfam" id="PF21221">
    <property type="entry name" value="B_lactamase-like_C"/>
    <property type="match status" value="1"/>
</dbReference>
<dbReference type="InterPro" id="IPR048933">
    <property type="entry name" value="B_lactamase-like_C"/>
</dbReference>
<protein>
    <submittedName>
        <fullName evidence="5">Beta-lactamase domain protein</fullName>
    </submittedName>
</protein>
<dbReference type="AlphaFoldDB" id="E0IDP0"/>
<name>E0IDP0_9BACL</name>
<dbReference type="RefSeq" id="WP_006039767.1">
    <property type="nucleotide sequence ID" value="NZ_AEDD01000011.1"/>
</dbReference>
<keyword evidence="6" id="KW-1185">Reference proteome</keyword>
<organism evidence="5 6">
    <name type="scientific">Paenibacillus curdlanolyticus YK9</name>
    <dbReference type="NCBI Taxonomy" id="717606"/>
    <lineage>
        <taxon>Bacteria</taxon>
        <taxon>Bacillati</taxon>
        <taxon>Bacillota</taxon>
        <taxon>Bacilli</taxon>
        <taxon>Bacillales</taxon>
        <taxon>Paenibacillaceae</taxon>
        <taxon>Paenibacillus</taxon>
    </lineage>
</organism>
<comment type="catalytic activity">
    <reaction evidence="1">
        <text>3',5'-cyclic CMP + H2O = CMP + H(+)</text>
        <dbReference type="Rhea" id="RHEA:72675"/>
        <dbReference type="ChEBI" id="CHEBI:15377"/>
        <dbReference type="ChEBI" id="CHEBI:15378"/>
        <dbReference type="ChEBI" id="CHEBI:58003"/>
        <dbReference type="ChEBI" id="CHEBI:60377"/>
    </reaction>
    <physiologicalReaction direction="left-to-right" evidence="1">
        <dbReference type="Rhea" id="RHEA:72676"/>
    </physiologicalReaction>
</comment>
<comment type="function">
    <text evidence="2">Counteracts the endogenous Pycsar antiviral defense system. Phosphodiesterase that enables metal-dependent hydrolysis of host cyclic nucleotide Pycsar defense signals such as cCMP and cUMP.</text>
</comment>
<reference evidence="5 6" key="1">
    <citation type="submission" date="2010-07" db="EMBL/GenBank/DDBJ databases">
        <title>The draft genome of Paenibacillus curdlanolyticus YK9.</title>
        <authorList>
            <consortium name="US DOE Joint Genome Institute (JGI-PGF)"/>
            <person name="Lucas S."/>
            <person name="Copeland A."/>
            <person name="Lapidus A."/>
            <person name="Cheng J.-F."/>
            <person name="Bruce D."/>
            <person name="Goodwin L."/>
            <person name="Pitluck S."/>
            <person name="Land M.L."/>
            <person name="Hauser L."/>
            <person name="Chang Y.-J."/>
            <person name="Jeffries C."/>
            <person name="Anderson I.J."/>
            <person name="Johnson E."/>
            <person name="Loganathan U."/>
            <person name="Mulhopadhyay B."/>
            <person name="Kyrpides N."/>
            <person name="Woyke T.J."/>
        </authorList>
    </citation>
    <scope>NUCLEOTIDE SEQUENCE [LARGE SCALE GENOMIC DNA]</scope>
    <source>
        <strain evidence="5 6">YK9</strain>
    </source>
</reference>
<dbReference type="InterPro" id="IPR050662">
    <property type="entry name" value="Sec-metab_biosynth-thioest"/>
</dbReference>
<dbReference type="InterPro" id="IPR036866">
    <property type="entry name" value="RibonucZ/Hydroxyglut_hydro"/>
</dbReference>
<dbReference type="Gene3D" id="3.60.15.10">
    <property type="entry name" value="Ribonuclease Z/Hydroxyacylglutathione hydrolase-like"/>
    <property type="match status" value="1"/>
</dbReference>
<dbReference type="SMART" id="SM00849">
    <property type="entry name" value="Lactamase_B"/>
    <property type="match status" value="1"/>
</dbReference>
<accession>E0IDP0</accession>
<evidence type="ECO:0000313" key="6">
    <source>
        <dbReference type="Proteomes" id="UP000005387"/>
    </source>
</evidence>
<dbReference type="STRING" id="717606.PaecuDRAFT_3781"/>
<dbReference type="PANTHER" id="PTHR23131">
    <property type="entry name" value="ENDORIBONUCLEASE LACTB2"/>
    <property type="match status" value="1"/>
</dbReference>
<dbReference type="CDD" id="cd07725">
    <property type="entry name" value="TTHA1429-like_MBL-fold"/>
    <property type="match status" value="1"/>
</dbReference>
<gene>
    <name evidence="5" type="ORF">PaecuDRAFT_3781</name>
</gene>
<evidence type="ECO:0000256" key="1">
    <source>
        <dbReference type="ARBA" id="ARBA00034221"/>
    </source>
</evidence>
<dbReference type="InterPro" id="IPR036388">
    <property type="entry name" value="WH-like_DNA-bd_sf"/>
</dbReference>
<comment type="catalytic activity">
    <reaction evidence="3">
        <text>3',5'-cyclic UMP + H2O = UMP + H(+)</text>
        <dbReference type="Rhea" id="RHEA:70575"/>
        <dbReference type="ChEBI" id="CHEBI:15377"/>
        <dbReference type="ChEBI" id="CHEBI:15378"/>
        <dbReference type="ChEBI" id="CHEBI:57865"/>
        <dbReference type="ChEBI" id="CHEBI:184387"/>
    </reaction>
    <physiologicalReaction direction="left-to-right" evidence="3">
        <dbReference type="Rhea" id="RHEA:70576"/>
    </physiologicalReaction>
</comment>
<dbReference type="SUPFAM" id="SSF56281">
    <property type="entry name" value="Metallo-hydrolase/oxidoreductase"/>
    <property type="match status" value="1"/>
</dbReference>
<dbReference type="Proteomes" id="UP000005387">
    <property type="component" value="Unassembled WGS sequence"/>
</dbReference>
<dbReference type="eggNOG" id="COG0491">
    <property type="taxonomic scope" value="Bacteria"/>
</dbReference>
<dbReference type="Pfam" id="PF00753">
    <property type="entry name" value="Lactamase_B"/>
    <property type="match status" value="1"/>
</dbReference>
<evidence type="ECO:0000313" key="5">
    <source>
        <dbReference type="EMBL" id="EFM09244.1"/>
    </source>
</evidence>
<proteinExistence type="predicted"/>
<evidence type="ECO:0000256" key="2">
    <source>
        <dbReference type="ARBA" id="ARBA00034301"/>
    </source>
</evidence>
<evidence type="ECO:0000256" key="3">
    <source>
        <dbReference type="ARBA" id="ARBA00048505"/>
    </source>
</evidence>
<sequence>MDNIKPLQVKTWNENWLQVKVPLPFSLRYVNSYVLPEPTGGYTVVDPGLHTPEAVTAWEAVFRHAGIAFTDIVRIIVTHQHPDHYGLAGLFQERSGAQVWMTEASHRYAIRMWGEHRELGDKLTAQFSAHGMPAGLVEGIADNLDSFLASVSPQPTVTYMKPGEPIAFGGIAWQSIDAPGHALGQLLFYDPISQSILCGDQVMPDITPNVSLVPDELDDPLDAFMQSLEELSVLNVSRAFPGHRNPFTSFSERCLELKRHHAQRLDAIVELLEEPQRQLATGFELCELLFGTRHRENKHNLRFAMAETLAHLVHLVKRGRIAQVERDGQLFFVKADRQGGSAAY</sequence>
<dbReference type="InterPro" id="IPR001279">
    <property type="entry name" value="Metallo-B-lactamas"/>
</dbReference>
<dbReference type="Gene3D" id="1.10.10.10">
    <property type="entry name" value="Winged helix-like DNA-binding domain superfamily/Winged helix DNA-binding domain"/>
    <property type="match status" value="1"/>
</dbReference>
<evidence type="ECO:0000259" key="4">
    <source>
        <dbReference type="SMART" id="SM00849"/>
    </source>
</evidence>
<dbReference type="EMBL" id="AEDD01000011">
    <property type="protein sequence ID" value="EFM09244.1"/>
    <property type="molecule type" value="Genomic_DNA"/>
</dbReference>
<dbReference type="PANTHER" id="PTHR23131:SF4">
    <property type="entry name" value="METALLO-BETA-LACTAMASE SUPERFAMILY POTEIN"/>
    <property type="match status" value="1"/>
</dbReference>
<dbReference type="OrthoDB" id="9761531at2"/>